<dbReference type="AlphaFoldDB" id="A0A3N4IF76"/>
<dbReference type="InterPro" id="IPR058055">
    <property type="entry name" value="PA-PLA1"/>
</dbReference>
<evidence type="ECO:0000259" key="2">
    <source>
        <dbReference type="PROSITE" id="PS51043"/>
    </source>
</evidence>
<feature type="domain" description="DDHD" evidence="2">
    <location>
        <begin position="740"/>
        <end position="938"/>
    </location>
</feature>
<reference evidence="3 4" key="1">
    <citation type="journal article" date="2018" name="Nat. Ecol. Evol.">
        <title>Pezizomycetes genomes reveal the molecular basis of ectomycorrhizal truffle lifestyle.</title>
        <authorList>
            <person name="Murat C."/>
            <person name="Payen T."/>
            <person name="Noel B."/>
            <person name="Kuo A."/>
            <person name="Morin E."/>
            <person name="Chen J."/>
            <person name="Kohler A."/>
            <person name="Krizsan K."/>
            <person name="Balestrini R."/>
            <person name="Da Silva C."/>
            <person name="Montanini B."/>
            <person name="Hainaut M."/>
            <person name="Levati E."/>
            <person name="Barry K.W."/>
            <person name="Belfiori B."/>
            <person name="Cichocki N."/>
            <person name="Clum A."/>
            <person name="Dockter R.B."/>
            <person name="Fauchery L."/>
            <person name="Guy J."/>
            <person name="Iotti M."/>
            <person name="Le Tacon F."/>
            <person name="Lindquist E.A."/>
            <person name="Lipzen A."/>
            <person name="Malagnac F."/>
            <person name="Mello A."/>
            <person name="Molinier V."/>
            <person name="Miyauchi S."/>
            <person name="Poulain J."/>
            <person name="Riccioni C."/>
            <person name="Rubini A."/>
            <person name="Sitrit Y."/>
            <person name="Splivallo R."/>
            <person name="Traeger S."/>
            <person name="Wang M."/>
            <person name="Zifcakova L."/>
            <person name="Wipf D."/>
            <person name="Zambonelli A."/>
            <person name="Paolocci F."/>
            <person name="Nowrousian M."/>
            <person name="Ottonello S."/>
            <person name="Baldrian P."/>
            <person name="Spatafora J.W."/>
            <person name="Henrissat B."/>
            <person name="Nagy L.G."/>
            <person name="Aury J.M."/>
            <person name="Wincker P."/>
            <person name="Grigoriev I.V."/>
            <person name="Bonfante P."/>
            <person name="Martin F.M."/>
        </authorList>
    </citation>
    <scope>NUCLEOTIDE SEQUENCE [LARGE SCALE GENOMIC DNA]</scope>
    <source>
        <strain evidence="3 4">RN42</strain>
    </source>
</reference>
<feature type="compositionally biased region" description="Polar residues" evidence="1">
    <location>
        <begin position="174"/>
        <end position="204"/>
    </location>
</feature>
<dbReference type="EMBL" id="ML119669">
    <property type="protein sequence ID" value="RPA82800.1"/>
    <property type="molecule type" value="Genomic_DNA"/>
</dbReference>
<dbReference type="GO" id="GO:0005737">
    <property type="term" value="C:cytoplasm"/>
    <property type="evidence" value="ECO:0007669"/>
    <property type="project" value="TreeGrafter"/>
</dbReference>
<name>A0A3N4IF76_ASCIM</name>
<feature type="region of interest" description="Disordered" evidence="1">
    <location>
        <begin position="476"/>
        <end position="499"/>
    </location>
</feature>
<dbReference type="STRING" id="1160509.A0A3N4IF76"/>
<keyword evidence="4" id="KW-1185">Reference proteome</keyword>
<feature type="compositionally biased region" description="Basic and acidic residues" evidence="1">
    <location>
        <begin position="150"/>
        <end position="168"/>
    </location>
</feature>
<feature type="compositionally biased region" description="Basic and acidic residues" evidence="1">
    <location>
        <begin position="489"/>
        <end position="499"/>
    </location>
</feature>
<evidence type="ECO:0000313" key="3">
    <source>
        <dbReference type="EMBL" id="RPA82800.1"/>
    </source>
</evidence>
<proteinExistence type="predicted"/>
<dbReference type="Pfam" id="PF02862">
    <property type="entry name" value="DDHD"/>
    <property type="match status" value="2"/>
</dbReference>
<evidence type="ECO:0000256" key="1">
    <source>
        <dbReference type="SAM" id="MobiDB-lite"/>
    </source>
</evidence>
<protein>
    <recommendedName>
        <fullName evidence="2">DDHD domain-containing protein</fullName>
    </recommendedName>
</protein>
<dbReference type="PANTHER" id="PTHR23509">
    <property type="entry name" value="PA-PL1 PHOSPHOLIPASE FAMILY"/>
    <property type="match status" value="1"/>
</dbReference>
<accession>A0A3N4IF76</accession>
<dbReference type="GO" id="GO:0046872">
    <property type="term" value="F:metal ion binding"/>
    <property type="evidence" value="ECO:0007669"/>
    <property type="project" value="InterPro"/>
</dbReference>
<gene>
    <name evidence="3" type="ORF">BJ508DRAFT_325262</name>
</gene>
<evidence type="ECO:0000313" key="4">
    <source>
        <dbReference type="Proteomes" id="UP000275078"/>
    </source>
</evidence>
<sequence>MSEDHLSPPPPLRTWWFYTSPLPLDDPLSSLPQQVSPTAKHPPRPFSFKDCYALEAAYTSLLSREQDDDAISVQSSTVSNVSKRPLHKRVASKNAIAMMQNRGSAPHQASSAPSSSTLAEEGIARLRLGTTAKDITGSGTVTNVKIGSLENERGRDRFGREGRSDSISRHPPTRNRSYSPTRNNVHPSPSSLAARNKTMTTSNPFIRPPSRSPTRRLSPARPIKRRRSSQEDKLPHLELFEAEEEVLEEVPVGVQRLHKVLLPAFTMMPIYWDPVNDVAPVVRGTWFYKDTMLPVEAEVANRLEEGYMELRAWSEEWTLELNSAIEVGKEAEDKIRWSLYQKPVTPGSSATTSRPSTSNDFDKAYASSFEAKLDNKLTGSLNRRSTIGVTKALSEKSTTPPNGSVAPSVSSPFGTNDWVIYADEKTAYIGRDSMLLGFGSNKRPLQTIRKGGRVGTPVVRGFDVDEWVRLYPKKAPLKHPKHNKSRSTGGKDDSAESDMDFKPEYSATQITEEAADDGQVVTDLFLVIHGIGQKLSERVESFHFVHSVNALRKLVNAEMQDEAVKSVLRPEGVGIAMLPINWRSKISFEDATPGPDPVQNRNYFGLSDITPNSIPAVRNFVGDVMLDIPYYLSHHKRKMTRAVVAEANRVYNLWRKINPDFEKNGGRVHLIAHSLGSAISLDVLSSQPTTVRDQDTTTGEKGSVNKDSLRRASSRGPLKPWERIQSPMGPAPMKPKDEFLEFDISSLFCIGSPAAFFLLLNRGMLLPRKGKKSLGFGELVEDGIAGEAGTYGCLAVENVYNVLHWSDPIAYRLNPTVDVNYAESIKTAVLPSATASFFSNLSTSIWSVLPSTGSTSPTALPAPVSRLPSTIELETHDFTKEELAEKRMYLMNDNGQIDYYLSAGGGALENQYLNMIGSHGSYWDNRDFARMLVVEVGRKPGRANTLTSMRAVKTRK</sequence>
<dbReference type="PROSITE" id="PS51043">
    <property type="entry name" value="DDHD"/>
    <property type="match status" value="1"/>
</dbReference>
<dbReference type="SMART" id="SM01127">
    <property type="entry name" value="DDHD"/>
    <property type="match status" value="1"/>
</dbReference>
<organism evidence="3 4">
    <name type="scientific">Ascobolus immersus RN42</name>
    <dbReference type="NCBI Taxonomy" id="1160509"/>
    <lineage>
        <taxon>Eukaryota</taxon>
        <taxon>Fungi</taxon>
        <taxon>Dikarya</taxon>
        <taxon>Ascomycota</taxon>
        <taxon>Pezizomycotina</taxon>
        <taxon>Pezizomycetes</taxon>
        <taxon>Pezizales</taxon>
        <taxon>Ascobolaceae</taxon>
        <taxon>Ascobolus</taxon>
    </lineage>
</organism>
<dbReference type="Proteomes" id="UP000275078">
    <property type="component" value="Unassembled WGS sequence"/>
</dbReference>
<feature type="region of interest" description="Disordered" evidence="1">
    <location>
        <begin position="146"/>
        <end position="231"/>
    </location>
</feature>
<dbReference type="GO" id="GO:0004620">
    <property type="term" value="F:phospholipase activity"/>
    <property type="evidence" value="ECO:0007669"/>
    <property type="project" value="TreeGrafter"/>
</dbReference>
<dbReference type="OrthoDB" id="69269at2759"/>
<feature type="region of interest" description="Disordered" evidence="1">
    <location>
        <begin position="686"/>
        <end position="730"/>
    </location>
</feature>
<feature type="compositionally biased region" description="Basic residues" evidence="1">
    <location>
        <begin position="476"/>
        <end position="485"/>
    </location>
</feature>
<dbReference type="InterPro" id="IPR004177">
    <property type="entry name" value="DDHD_dom"/>
</dbReference>
<dbReference type="PANTHER" id="PTHR23509:SF6">
    <property type="entry name" value="PHOSPHOLIPASE C1020.13C-RELATED"/>
    <property type="match status" value="1"/>
</dbReference>
<feature type="compositionally biased region" description="Polar residues" evidence="1">
    <location>
        <begin position="686"/>
        <end position="700"/>
    </location>
</feature>